<dbReference type="AlphaFoldDB" id="A0A2U0SJ42"/>
<evidence type="ECO:0000313" key="2">
    <source>
        <dbReference type="Proteomes" id="UP000245890"/>
    </source>
</evidence>
<dbReference type="EMBL" id="QENQ01000001">
    <property type="protein sequence ID" value="PVX31376.1"/>
    <property type="molecule type" value="Genomic_DNA"/>
</dbReference>
<evidence type="ECO:0000313" key="1">
    <source>
        <dbReference type="EMBL" id="PVX31376.1"/>
    </source>
</evidence>
<protein>
    <submittedName>
        <fullName evidence="1">Uncharacterized protein</fullName>
    </submittedName>
</protein>
<proteinExistence type="predicted"/>
<dbReference type="Proteomes" id="UP000245890">
    <property type="component" value="Unassembled WGS sequence"/>
</dbReference>
<gene>
    <name evidence="1" type="ORF">DD559_06830</name>
</gene>
<organism evidence="1 2">
    <name type="scientific">Sphingomonas pokkalii</name>
    <dbReference type="NCBI Taxonomy" id="2175090"/>
    <lineage>
        <taxon>Bacteria</taxon>
        <taxon>Pseudomonadati</taxon>
        <taxon>Pseudomonadota</taxon>
        <taxon>Alphaproteobacteria</taxon>
        <taxon>Sphingomonadales</taxon>
        <taxon>Sphingomonadaceae</taxon>
        <taxon>Sphingomonas</taxon>
    </lineage>
</organism>
<keyword evidence="2" id="KW-1185">Reference proteome</keyword>
<comment type="caution">
    <text evidence="1">The sequence shown here is derived from an EMBL/GenBank/DDBJ whole genome shotgun (WGS) entry which is preliminary data.</text>
</comment>
<dbReference type="OrthoDB" id="7570448at2"/>
<accession>A0A2U0SJ42</accession>
<sequence>MIATALLATPALAQTQDQAAADGPPKRVRSILLYGQESCPKPADPDEIVVCSNAGESPYRIPKRFRDQPKQDAPSTSWTRRMEVVEEVNDRGIPNSCSPVGTGGQTGCTRQMLQQWYQDKLDRETKAARVP</sequence>
<name>A0A2U0SJ42_9SPHN</name>
<reference evidence="1 2" key="1">
    <citation type="submission" date="2018-05" db="EMBL/GenBank/DDBJ databases">
        <title>Description of Sphingomonas pokkalii sp nov, isolated from the rhizosphere of saline tolerant pokkali rice and its draft genome analysis.</title>
        <authorList>
            <person name="Menon R."/>
            <person name="Kumari S."/>
            <person name="Rameshkumar N."/>
        </authorList>
    </citation>
    <scope>NUCLEOTIDE SEQUENCE [LARGE SCALE GENOMIC DNA]</scope>
    <source>
        <strain evidence="1 2">L3B27</strain>
    </source>
</reference>